<sequence>MGPRPKIIVIGFPVGTDSEKLQDMCEEFGKIYSCTVVGFDPATGNSRGYGFVTFAEEDSCTAAIAKLHKSTVEGGRVLNVRLVEDDTGGGKKGVKGNSKDANKIIVAGITSSTDDEKLKIMCEEFGLVLRAQVVRNAVGKSKGFGFVTFTNKSAQRTAVLKLNKRMLGGGRILNVRALDDKKPQTGEEDLNKDAADKGQKASAVGGGGGSPESKEGKEASDGKSKSVKEGGKGVFPPGVCISYQSGKCHRGRGCKWRHEKVVGVALPAKKRKAVQSESGAAGPQRPTRGVDTNDEGDDQITFVPREDDMGGSRDHGEIEIAPPISHRDPEESGSERKRKKGGKASGGSKKRRGESDGVVGSTERTKAKLTEEESNDDISVALQNEADSSLAILSGLGIPGVMGGGGAAGHPSLPRKAPSSPLQEPKRKTGKKKAEARQSQKRDQDLQSKTQSKENSRDVGDCGGVFIVQRWTG</sequence>
<feature type="compositionally biased region" description="Basic and acidic residues" evidence="4">
    <location>
        <begin position="304"/>
        <end position="318"/>
    </location>
</feature>
<name>A0A6U3W0B0_9STRA</name>
<dbReference type="Gene3D" id="3.30.70.330">
    <property type="match status" value="2"/>
</dbReference>
<dbReference type="CDD" id="cd00590">
    <property type="entry name" value="RRM_SF"/>
    <property type="match status" value="2"/>
</dbReference>
<dbReference type="Pfam" id="PF00076">
    <property type="entry name" value="RRM_1"/>
    <property type="match status" value="2"/>
</dbReference>
<feature type="region of interest" description="Disordered" evidence="4">
    <location>
        <begin position="178"/>
        <end position="242"/>
    </location>
</feature>
<dbReference type="GO" id="GO:0003729">
    <property type="term" value="F:mRNA binding"/>
    <property type="evidence" value="ECO:0007669"/>
    <property type="project" value="TreeGrafter"/>
</dbReference>
<feature type="compositionally biased region" description="Basic and acidic residues" evidence="4">
    <location>
        <begin position="212"/>
        <end position="231"/>
    </location>
</feature>
<dbReference type="PANTHER" id="PTHR48025">
    <property type="entry name" value="OS02G0815200 PROTEIN"/>
    <property type="match status" value="1"/>
</dbReference>
<dbReference type="PROSITE" id="PS50102">
    <property type="entry name" value="RRM"/>
    <property type="match status" value="2"/>
</dbReference>
<evidence type="ECO:0000256" key="1">
    <source>
        <dbReference type="ARBA" id="ARBA00022884"/>
    </source>
</evidence>
<feature type="compositionally biased region" description="Basic and acidic residues" evidence="4">
    <location>
        <begin position="178"/>
        <end position="199"/>
    </location>
</feature>
<evidence type="ECO:0000313" key="7">
    <source>
        <dbReference type="EMBL" id="CAD9453523.1"/>
    </source>
</evidence>
<evidence type="ECO:0000256" key="4">
    <source>
        <dbReference type="SAM" id="MobiDB-lite"/>
    </source>
</evidence>
<dbReference type="PROSITE" id="PS50103">
    <property type="entry name" value="ZF_C3H1"/>
    <property type="match status" value="1"/>
</dbReference>
<evidence type="ECO:0000259" key="5">
    <source>
        <dbReference type="PROSITE" id="PS50102"/>
    </source>
</evidence>
<feature type="zinc finger region" description="C3H1-type" evidence="3">
    <location>
        <begin position="235"/>
        <end position="261"/>
    </location>
</feature>
<evidence type="ECO:0000256" key="2">
    <source>
        <dbReference type="PROSITE-ProRule" id="PRU00176"/>
    </source>
</evidence>
<feature type="domain" description="RRM" evidence="5">
    <location>
        <begin position="102"/>
        <end position="180"/>
    </location>
</feature>
<dbReference type="GO" id="GO:0008270">
    <property type="term" value="F:zinc ion binding"/>
    <property type="evidence" value="ECO:0007669"/>
    <property type="project" value="UniProtKB-KW"/>
</dbReference>
<dbReference type="PANTHER" id="PTHR48025:SF1">
    <property type="entry name" value="RRM DOMAIN-CONTAINING PROTEIN"/>
    <property type="match status" value="1"/>
</dbReference>
<keyword evidence="1 2" id="KW-0694">RNA-binding</keyword>
<organism evidence="7">
    <name type="scientific">Octactis speculum</name>
    <dbReference type="NCBI Taxonomy" id="3111310"/>
    <lineage>
        <taxon>Eukaryota</taxon>
        <taxon>Sar</taxon>
        <taxon>Stramenopiles</taxon>
        <taxon>Ochrophyta</taxon>
        <taxon>Dictyochophyceae</taxon>
        <taxon>Dictyochales</taxon>
        <taxon>Dictyochaceae</taxon>
        <taxon>Octactis</taxon>
    </lineage>
</organism>
<protein>
    <submittedName>
        <fullName evidence="7">Uncharacterized protein</fullName>
    </submittedName>
</protein>
<dbReference type="EMBL" id="HBGS01042846">
    <property type="protein sequence ID" value="CAD9453523.1"/>
    <property type="molecule type" value="Transcribed_RNA"/>
</dbReference>
<accession>A0A6U3W0B0</accession>
<reference evidence="7" key="1">
    <citation type="submission" date="2021-01" db="EMBL/GenBank/DDBJ databases">
        <authorList>
            <person name="Corre E."/>
            <person name="Pelletier E."/>
            <person name="Niang G."/>
            <person name="Scheremetjew M."/>
            <person name="Finn R."/>
            <person name="Kale V."/>
            <person name="Holt S."/>
            <person name="Cochrane G."/>
            <person name="Meng A."/>
            <person name="Brown T."/>
            <person name="Cohen L."/>
        </authorList>
    </citation>
    <scope>NUCLEOTIDE SEQUENCE</scope>
    <source>
        <strain evidence="7">CCMP1381</strain>
    </source>
</reference>
<feature type="compositionally biased region" description="Basic and acidic residues" evidence="4">
    <location>
        <begin position="325"/>
        <end position="335"/>
    </location>
</feature>
<feature type="domain" description="RRM" evidence="5">
    <location>
        <begin position="5"/>
        <end position="85"/>
    </location>
</feature>
<dbReference type="InterPro" id="IPR050502">
    <property type="entry name" value="Euk_RNA-bind_prot"/>
</dbReference>
<proteinExistence type="predicted"/>
<evidence type="ECO:0000256" key="3">
    <source>
        <dbReference type="PROSITE-ProRule" id="PRU00723"/>
    </source>
</evidence>
<dbReference type="InterPro" id="IPR035979">
    <property type="entry name" value="RBD_domain_sf"/>
</dbReference>
<keyword evidence="3" id="KW-0863">Zinc-finger</keyword>
<dbReference type="SUPFAM" id="SSF54928">
    <property type="entry name" value="RNA-binding domain, RBD"/>
    <property type="match status" value="2"/>
</dbReference>
<dbReference type="InterPro" id="IPR012677">
    <property type="entry name" value="Nucleotide-bd_a/b_plait_sf"/>
</dbReference>
<feature type="compositionally biased region" description="Basic and acidic residues" evidence="4">
    <location>
        <begin position="424"/>
        <end position="460"/>
    </location>
</feature>
<gene>
    <name evidence="7" type="ORF">DSPE1174_LOCUS22092</name>
    <name evidence="8" type="ORF">DSPE1174_LOCUS22094</name>
</gene>
<dbReference type="EMBL" id="HBGS01042848">
    <property type="protein sequence ID" value="CAD9453528.1"/>
    <property type="molecule type" value="Transcribed_RNA"/>
</dbReference>
<feature type="domain" description="C3H1-type" evidence="6">
    <location>
        <begin position="235"/>
        <end position="261"/>
    </location>
</feature>
<dbReference type="AlphaFoldDB" id="A0A6U3W0B0"/>
<evidence type="ECO:0000313" key="8">
    <source>
        <dbReference type="EMBL" id="CAD9453528.1"/>
    </source>
</evidence>
<keyword evidence="3" id="KW-0479">Metal-binding</keyword>
<feature type="compositionally biased region" description="Basic residues" evidence="4">
    <location>
        <begin position="336"/>
        <end position="352"/>
    </location>
</feature>
<dbReference type="SMART" id="SM00360">
    <property type="entry name" value="RRM"/>
    <property type="match status" value="2"/>
</dbReference>
<evidence type="ECO:0000259" key="6">
    <source>
        <dbReference type="PROSITE" id="PS50103"/>
    </source>
</evidence>
<feature type="region of interest" description="Disordered" evidence="4">
    <location>
        <begin position="395"/>
        <end position="463"/>
    </location>
</feature>
<feature type="region of interest" description="Disordered" evidence="4">
    <location>
        <begin position="267"/>
        <end position="381"/>
    </location>
</feature>
<feature type="compositionally biased region" description="Gly residues" evidence="4">
    <location>
        <begin position="397"/>
        <end position="408"/>
    </location>
</feature>
<keyword evidence="3" id="KW-0862">Zinc</keyword>
<dbReference type="InterPro" id="IPR000571">
    <property type="entry name" value="Znf_CCCH"/>
</dbReference>
<dbReference type="InterPro" id="IPR000504">
    <property type="entry name" value="RRM_dom"/>
</dbReference>